<name>A0A453PAL8_AEGTS</name>
<keyword evidence="1" id="KW-0472">Membrane</keyword>
<dbReference type="EnsemblPlants" id="AET6Gv20669300.3">
    <property type="protein sequence ID" value="AET6Gv20669300.3"/>
    <property type="gene ID" value="AET6Gv20669300"/>
</dbReference>
<reference evidence="2" key="5">
    <citation type="journal article" date="2021" name="G3 (Bethesda)">
        <title>Aegilops tauschii genome assembly Aet v5.0 features greater sequence contiguity and improved annotation.</title>
        <authorList>
            <person name="Wang L."/>
            <person name="Zhu T."/>
            <person name="Rodriguez J.C."/>
            <person name="Deal K.R."/>
            <person name="Dubcovsky J."/>
            <person name="McGuire P.E."/>
            <person name="Lux T."/>
            <person name="Spannagl M."/>
            <person name="Mayer K.F.X."/>
            <person name="Baldrich P."/>
            <person name="Meyers B.C."/>
            <person name="Huo N."/>
            <person name="Gu Y.Q."/>
            <person name="Zhou H."/>
            <person name="Devos K.M."/>
            <person name="Bennetzen J.L."/>
            <person name="Unver T."/>
            <person name="Budak H."/>
            <person name="Gulick P.J."/>
            <person name="Galiba G."/>
            <person name="Kalapos B."/>
            <person name="Nelson D.R."/>
            <person name="Li P."/>
            <person name="You F.M."/>
            <person name="Luo M.C."/>
            <person name="Dvorak J."/>
        </authorList>
    </citation>
    <scope>NUCLEOTIDE SEQUENCE [LARGE SCALE GENOMIC DNA]</scope>
    <source>
        <strain evidence="2">cv. AL8/78</strain>
    </source>
</reference>
<dbReference type="AlphaFoldDB" id="A0A453PAL8"/>
<dbReference type="Proteomes" id="UP000015105">
    <property type="component" value="Chromosome 6D"/>
</dbReference>
<proteinExistence type="predicted"/>
<reference evidence="2" key="4">
    <citation type="submission" date="2019-03" db="UniProtKB">
        <authorList>
            <consortium name="EnsemblPlants"/>
        </authorList>
    </citation>
    <scope>IDENTIFICATION</scope>
</reference>
<evidence type="ECO:0000313" key="3">
    <source>
        <dbReference type="Proteomes" id="UP000015105"/>
    </source>
</evidence>
<accession>A0A453PAL8</accession>
<reference evidence="2" key="3">
    <citation type="journal article" date="2017" name="Nature">
        <title>Genome sequence of the progenitor of the wheat D genome Aegilops tauschii.</title>
        <authorList>
            <person name="Luo M.C."/>
            <person name="Gu Y.Q."/>
            <person name="Puiu D."/>
            <person name="Wang H."/>
            <person name="Twardziok S.O."/>
            <person name="Deal K.R."/>
            <person name="Huo N."/>
            <person name="Zhu T."/>
            <person name="Wang L."/>
            <person name="Wang Y."/>
            <person name="McGuire P.E."/>
            <person name="Liu S."/>
            <person name="Long H."/>
            <person name="Ramasamy R.K."/>
            <person name="Rodriguez J.C."/>
            <person name="Van S.L."/>
            <person name="Yuan L."/>
            <person name="Wang Z."/>
            <person name="Xia Z."/>
            <person name="Xiao L."/>
            <person name="Anderson O.D."/>
            <person name="Ouyang S."/>
            <person name="Liang Y."/>
            <person name="Zimin A.V."/>
            <person name="Pertea G."/>
            <person name="Qi P."/>
            <person name="Bennetzen J.L."/>
            <person name="Dai X."/>
            <person name="Dawson M.W."/>
            <person name="Muller H.G."/>
            <person name="Kugler K."/>
            <person name="Rivarola-Duarte L."/>
            <person name="Spannagl M."/>
            <person name="Mayer K.F.X."/>
            <person name="Lu F.H."/>
            <person name="Bevan M.W."/>
            <person name="Leroy P."/>
            <person name="Li P."/>
            <person name="You F.M."/>
            <person name="Sun Q."/>
            <person name="Liu Z."/>
            <person name="Lyons E."/>
            <person name="Wicker T."/>
            <person name="Salzberg S.L."/>
            <person name="Devos K.M."/>
            <person name="Dvorak J."/>
        </authorList>
    </citation>
    <scope>NUCLEOTIDE SEQUENCE [LARGE SCALE GENOMIC DNA]</scope>
    <source>
        <strain evidence="2">cv. AL8/78</strain>
    </source>
</reference>
<sequence>NRNCRFEFLSVCMILLYHESIMVFHPIFLLQFNRRDQMPTLFGDSESTALTFSSPPPLFPSSLSQTLPIGIVKLALNLSPAITSRGNYQPCALQDGSSNNYAATTATNLYLVSVLC</sequence>
<reference evidence="3" key="2">
    <citation type="journal article" date="2017" name="Nat. Plants">
        <title>The Aegilops tauschii genome reveals multiple impacts of transposons.</title>
        <authorList>
            <person name="Zhao G."/>
            <person name="Zou C."/>
            <person name="Li K."/>
            <person name="Wang K."/>
            <person name="Li T."/>
            <person name="Gao L."/>
            <person name="Zhang X."/>
            <person name="Wang H."/>
            <person name="Yang Z."/>
            <person name="Liu X."/>
            <person name="Jiang W."/>
            <person name="Mao L."/>
            <person name="Kong X."/>
            <person name="Jiao Y."/>
            <person name="Jia J."/>
        </authorList>
    </citation>
    <scope>NUCLEOTIDE SEQUENCE [LARGE SCALE GENOMIC DNA]</scope>
    <source>
        <strain evidence="3">cv. AL8/78</strain>
    </source>
</reference>
<evidence type="ECO:0000313" key="2">
    <source>
        <dbReference type="EnsemblPlants" id="AET6Gv20669300.3"/>
    </source>
</evidence>
<keyword evidence="3" id="KW-1185">Reference proteome</keyword>
<keyword evidence="1" id="KW-1133">Transmembrane helix</keyword>
<evidence type="ECO:0000256" key="1">
    <source>
        <dbReference type="SAM" id="Phobius"/>
    </source>
</evidence>
<protein>
    <submittedName>
        <fullName evidence="2">Uncharacterized protein</fullName>
    </submittedName>
</protein>
<reference evidence="3" key="1">
    <citation type="journal article" date="2014" name="Science">
        <title>Ancient hybridizations among the ancestral genomes of bread wheat.</title>
        <authorList>
            <consortium name="International Wheat Genome Sequencing Consortium,"/>
            <person name="Marcussen T."/>
            <person name="Sandve S.R."/>
            <person name="Heier L."/>
            <person name="Spannagl M."/>
            <person name="Pfeifer M."/>
            <person name="Jakobsen K.S."/>
            <person name="Wulff B.B."/>
            <person name="Steuernagel B."/>
            <person name="Mayer K.F."/>
            <person name="Olsen O.A."/>
        </authorList>
    </citation>
    <scope>NUCLEOTIDE SEQUENCE [LARGE SCALE GENOMIC DNA]</scope>
    <source>
        <strain evidence="3">cv. AL8/78</strain>
    </source>
</reference>
<organism evidence="2 3">
    <name type="scientific">Aegilops tauschii subsp. strangulata</name>
    <name type="common">Goatgrass</name>
    <dbReference type="NCBI Taxonomy" id="200361"/>
    <lineage>
        <taxon>Eukaryota</taxon>
        <taxon>Viridiplantae</taxon>
        <taxon>Streptophyta</taxon>
        <taxon>Embryophyta</taxon>
        <taxon>Tracheophyta</taxon>
        <taxon>Spermatophyta</taxon>
        <taxon>Magnoliopsida</taxon>
        <taxon>Liliopsida</taxon>
        <taxon>Poales</taxon>
        <taxon>Poaceae</taxon>
        <taxon>BOP clade</taxon>
        <taxon>Pooideae</taxon>
        <taxon>Triticodae</taxon>
        <taxon>Triticeae</taxon>
        <taxon>Triticinae</taxon>
        <taxon>Aegilops</taxon>
    </lineage>
</organism>
<feature type="transmembrane region" description="Helical" evidence="1">
    <location>
        <begin position="6"/>
        <end position="30"/>
    </location>
</feature>
<dbReference type="Gramene" id="AET6Gv20669300.3">
    <property type="protein sequence ID" value="AET6Gv20669300.3"/>
    <property type="gene ID" value="AET6Gv20669300"/>
</dbReference>
<keyword evidence="1" id="KW-0812">Transmembrane</keyword>